<evidence type="ECO:0000313" key="1">
    <source>
        <dbReference type="EMBL" id="GAE48042.1"/>
    </source>
</evidence>
<accession>W4RVB4</accession>
<evidence type="ECO:0000313" key="2">
    <source>
        <dbReference type="Proteomes" id="UP000018949"/>
    </source>
</evidence>
<dbReference type="AlphaFoldDB" id="W4RVB4"/>
<keyword evidence="2" id="KW-1185">Reference proteome</keyword>
<proteinExistence type="predicted"/>
<dbReference type="EMBL" id="BAUW01000120">
    <property type="protein sequence ID" value="GAE48042.1"/>
    <property type="molecule type" value="Genomic_DNA"/>
</dbReference>
<protein>
    <submittedName>
        <fullName evidence="1">Uncharacterized protein</fullName>
    </submittedName>
</protein>
<name>W4RVB4_9BACI</name>
<dbReference type="Proteomes" id="UP000018949">
    <property type="component" value="Unassembled WGS sequence"/>
</dbReference>
<reference evidence="1 2" key="1">
    <citation type="submission" date="2013-12" db="EMBL/GenBank/DDBJ databases">
        <title>NBRP : Genome information of microbial organism related human and environment.</title>
        <authorList>
            <person name="Hattori M."/>
            <person name="Oshima K."/>
            <person name="Inaba H."/>
            <person name="Suda W."/>
            <person name="Sakamoto M."/>
            <person name="Iino T."/>
            <person name="Kitahara M."/>
            <person name="Oshida Y."/>
            <person name="Iida T."/>
            <person name="Kudo T."/>
            <person name="Itoh T."/>
            <person name="Ahmed I."/>
            <person name="Ohkuma M."/>
        </authorList>
    </citation>
    <scope>NUCLEOTIDE SEQUENCE [LARGE SCALE GENOMIC DNA]</scope>
    <source>
        <strain evidence="1 2">JCM 21738</strain>
    </source>
</reference>
<organism evidence="1 2">
    <name type="scientific">Mesobacillus boroniphilus JCM 21738</name>
    <dbReference type="NCBI Taxonomy" id="1294265"/>
    <lineage>
        <taxon>Bacteria</taxon>
        <taxon>Bacillati</taxon>
        <taxon>Bacillota</taxon>
        <taxon>Bacilli</taxon>
        <taxon>Bacillales</taxon>
        <taxon>Bacillaceae</taxon>
        <taxon>Mesobacillus</taxon>
    </lineage>
</organism>
<gene>
    <name evidence="1" type="ORF">JCM21738_5115</name>
</gene>
<dbReference type="RefSeq" id="WP_023626587.1">
    <property type="nucleotide sequence ID" value="NZ_BAUW01000120.1"/>
</dbReference>
<dbReference type="eggNOG" id="COG1196">
    <property type="taxonomic scope" value="Bacteria"/>
</dbReference>
<sequence length="144" mass="16736">MERKKSVSESVLKKLLDQKHTVVVDIDINVFKKEIEDKKRHQEIKSQYFQLIKVFLLRLDVHPVAESSFKPITSTINESGSGVPRALVAYYYSILHTMKKYSTSTFCPIIIDSPNQQDQDEKNLKKMMEFIFNEQPEDSQLILG</sequence>
<comment type="caution">
    <text evidence="1">The sequence shown here is derived from an EMBL/GenBank/DDBJ whole genome shotgun (WGS) entry which is preliminary data.</text>
</comment>